<evidence type="ECO:0000256" key="7">
    <source>
        <dbReference type="ARBA" id="ARBA00022989"/>
    </source>
</evidence>
<keyword evidence="2" id="KW-0813">Transport</keyword>
<dbReference type="InterPro" id="IPR001851">
    <property type="entry name" value="ABC_transp_permease"/>
</dbReference>
<evidence type="ECO:0000256" key="8">
    <source>
        <dbReference type="ARBA" id="ARBA00023136"/>
    </source>
</evidence>
<evidence type="ECO:0000256" key="2">
    <source>
        <dbReference type="ARBA" id="ARBA00022448"/>
    </source>
</evidence>
<dbReference type="CDD" id="cd06579">
    <property type="entry name" value="TM_PBP1_transp_AraH_like"/>
    <property type="match status" value="1"/>
</dbReference>
<feature type="transmembrane region" description="Helical" evidence="11">
    <location>
        <begin position="260"/>
        <end position="277"/>
    </location>
</feature>
<reference evidence="12 13" key="1">
    <citation type="submission" date="2016-10" db="EMBL/GenBank/DDBJ databases">
        <authorList>
            <person name="de Groot N.N."/>
        </authorList>
    </citation>
    <scope>NUCLEOTIDE SEQUENCE [LARGE SCALE GENOMIC DNA]</scope>
    <source>
        <strain evidence="12 13">DSM 2179</strain>
    </source>
</reference>
<feature type="transmembrane region" description="Helical" evidence="11">
    <location>
        <begin position="120"/>
        <end position="140"/>
    </location>
</feature>
<gene>
    <name evidence="12" type="ORF">SAMN05660742_11879</name>
</gene>
<keyword evidence="8 11" id="KW-0472">Membrane</keyword>
<evidence type="ECO:0000256" key="10">
    <source>
        <dbReference type="ARBA" id="ARBA00035686"/>
    </source>
</evidence>
<comment type="function">
    <text evidence="9">Part of the binding-protein-dependent transport system for D-xylose. Probably responsible for the translocation of the substrate across the membrane.</text>
</comment>
<dbReference type="STRING" id="84035.SAMN05660742_11879"/>
<evidence type="ECO:0000256" key="4">
    <source>
        <dbReference type="ARBA" id="ARBA00022519"/>
    </source>
</evidence>
<evidence type="ECO:0000313" key="12">
    <source>
        <dbReference type="EMBL" id="SEJ82507.1"/>
    </source>
</evidence>
<keyword evidence="4" id="KW-0997">Cell inner membrane</keyword>
<comment type="subcellular location">
    <subcellularLocation>
        <location evidence="1">Cell membrane</location>
        <topology evidence="1">Multi-pass membrane protein</topology>
    </subcellularLocation>
</comment>
<keyword evidence="7 11" id="KW-1133">Transmembrane helix</keyword>
<feature type="transmembrane region" description="Helical" evidence="11">
    <location>
        <begin position="196"/>
        <end position="215"/>
    </location>
</feature>
<keyword evidence="13" id="KW-1185">Reference proteome</keyword>
<evidence type="ECO:0000256" key="1">
    <source>
        <dbReference type="ARBA" id="ARBA00004651"/>
    </source>
</evidence>
<dbReference type="EMBL" id="FNZK01000018">
    <property type="protein sequence ID" value="SEJ82507.1"/>
    <property type="molecule type" value="Genomic_DNA"/>
</dbReference>
<dbReference type="GO" id="GO:0022857">
    <property type="term" value="F:transmembrane transporter activity"/>
    <property type="evidence" value="ECO:0007669"/>
    <property type="project" value="InterPro"/>
</dbReference>
<dbReference type="RefSeq" id="WP_245741451.1">
    <property type="nucleotide sequence ID" value="NZ_FNZK01000018.1"/>
</dbReference>
<dbReference type="Pfam" id="PF02653">
    <property type="entry name" value="BPD_transp_2"/>
    <property type="match status" value="1"/>
</dbReference>
<accession>A0A1H7C1R4</accession>
<evidence type="ECO:0000256" key="9">
    <source>
        <dbReference type="ARBA" id="ARBA00035611"/>
    </source>
</evidence>
<feature type="transmembrane region" description="Helical" evidence="11">
    <location>
        <begin position="236"/>
        <end position="254"/>
    </location>
</feature>
<dbReference type="PANTHER" id="PTHR32196">
    <property type="entry name" value="ABC TRANSPORTER PERMEASE PROTEIN YPHD-RELATED-RELATED"/>
    <property type="match status" value="1"/>
</dbReference>
<evidence type="ECO:0000256" key="11">
    <source>
        <dbReference type="SAM" id="Phobius"/>
    </source>
</evidence>
<dbReference type="GO" id="GO:0005886">
    <property type="term" value="C:plasma membrane"/>
    <property type="evidence" value="ECO:0007669"/>
    <property type="project" value="UniProtKB-SubCell"/>
</dbReference>
<evidence type="ECO:0000256" key="6">
    <source>
        <dbReference type="ARBA" id="ARBA00022692"/>
    </source>
</evidence>
<feature type="transmembrane region" description="Helical" evidence="11">
    <location>
        <begin position="147"/>
        <end position="168"/>
    </location>
</feature>
<protein>
    <recommendedName>
        <fullName evidence="10">Xylose transport system permease protein XylH</fullName>
    </recommendedName>
</protein>
<feature type="transmembrane region" description="Helical" evidence="11">
    <location>
        <begin position="68"/>
        <end position="89"/>
    </location>
</feature>
<feature type="transmembrane region" description="Helical" evidence="11">
    <location>
        <begin position="350"/>
        <end position="376"/>
    </location>
</feature>
<feature type="transmembrane region" description="Helical" evidence="11">
    <location>
        <begin position="33"/>
        <end position="56"/>
    </location>
</feature>
<sequence length="413" mass="44370">MNNFLKGKAIPVDESCKAEPAGEPIKQLSRENIFSIIINKYAMFVALIVIAIFFQWQTDGVLLVPMNISKLIMQNSYILILAIGMLPCILTGDIDLSVGSVVAVIGAIAGTMIVSMDMPVGLTIITCLVAGLLIGAWQGFWVAFVKVPAFIVTLAGMLLFRGMTMVILNGNTLAPFPESYQFVAQRFLQDIPLVGAIPYSTMIIGLILAVCGVYAEWNDHQQKIQYGIPVSGKSWLFTKFGLIVFVSLFSTYWLTQFKGLPIILILLAGLIFMYSFICHKTVIGRHIYALGGNERATQLSGIKTKWVRFIVFVNMGLMAAVAGLVFSARLNCAAPSAGTSFELDAIAACYIGGASATGGVGTIIGAVVGGLVMGVLNNGMSILGIGIDWQQGIKGMVLLLAVAFDIYNQNKKA</sequence>
<keyword evidence="3" id="KW-1003">Cell membrane</keyword>
<evidence type="ECO:0000313" key="13">
    <source>
        <dbReference type="Proteomes" id="UP000199662"/>
    </source>
</evidence>
<feature type="transmembrane region" description="Helical" evidence="11">
    <location>
        <begin position="309"/>
        <end position="330"/>
    </location>
</feature>
<dbReference type="PANTHER" id="PTHR32196:SF32">
    <property type="entry name" value="XYLOSE TRANSPORT SYSTEM PERMEASE PROTEIN XYLH"/>
    <property type="match status" value="1"/>
</dbReference>
<keyword evidence="5 12" id="KW-0762">Sugar transport</keyword>
<dbReference type="AlphaFoldDB" id="A0A1H7C1R4"/>
<dbReference type="NCBIfam" id="NF040906">
    <property type="entry name" value="GguB"/>
    <property type="match status" value="1"/>
</dbReference>
<evidence type="ECO:0000256" key="5">
    <source>
        <dbReference type="ARBA" id="ARBA00022597"/>
    </source>
</evidence>
<name>A0A1H7C1R4_9FIRM</name>
<evidence type="ECO:0000256" key="3">
    <source>
        <dbReference type="ARBA" id="ARBA00022475"/>
    </source>
</evidence>
<feature type="transmembrane region" description="Helical" evidence="11">
    <location>
        <begin position="96"/>
        <end position="114"/>
    </location>
</feature>
<dbReference type="Proteomes" id="UP000199662">
    <property type="component" value="Unassembled WGS sequence"/>
</dbReference>
<organism evidence="12 13">
    <name type="scientific">Propionispira arboris</name>
    <dbReference type="NCBI Taxonomy" id="84035"/>
    <lineage>
        <taxon>Bacteria</taxon>
        <taxon>Bacillati</taxon>
        <taxon>Bacillota</taxon>
        <taxon>Negativicutes</taxon>
        <taxon>Selenomonadales</taxon>
        <taxon>Selenomonadaceae</taxon>
        <taxon>Propionispira</taxon>
    </lineage>
</organism>
<proteinExistence type="predicted"/>
<keyword evidence="6 11" id="KW-0812">Transmembrane</keyword>